<comment type="caution">
    <text evidence="2">The sequence shown here is derived from an EMBL/GenBank/DDBJ whole genome shotgun (WGS) entry which is preliminary data.</text>
</comment>
<name>A0ABQ7Y4T2_BRANA</name>
<keyword evidence="3" id="KW-1185">Reference proteome</keyword>
<evidence type="ECO:0000256" key="1">
    <source>
        <dbReference type="SAM" id="SignalP"/>
    </source>
</evidence>
<keyword evidence="1" id="KW-0732">Signal</keyword>
<dbReference type="Proteomes" id="UP000824890">
    <property type="component" value="Unassembled WGS sequence"/>
</dbReference>
<evidence type="ECO:0000313" key="2">
    <source>
        <dbReference type="EMBL" id="KAH0863194.1"/>
    </source>
</evidence>
<feature type="chain" id="PRO_5045046872" evidence="1">
    <location>
        <begin position="27"/>
        <end position="100"/>
    </location>
</feature>
<organism evidence="2 3">
    <name type="scientific">Brassica napus</name>
    <name type="common">Rape</name>
    <dbReference type="NCBI Taxonomy" id="3708"/>
    <lineage>
        <taxon>Eukaryota</taxon>
        <taxon>Viridiplantae</taxon>
        <taxon>Streptophyta</taxon>
        <taxon>Embryophyta</taxon>
        <taxon>Tracheophyta</taxon>
        <taxon>Spermatophyta</taxon>
        <taxon>Magnoliopsida</taxon>
        <taxon>eudicotyledons</taxon>
        <taxon>Gunneridae</taxon>
        <taxon>Pentapetalae</taxon>
        <taxon>rosids</taxon>
        <taxon>malvids</taxon>
        <taxon>Brassicales</taxon>
        <taxon>Brassicaceae</taxon>
        <taxon>Brassiceae</taxon>
        <taxon>Brassica</taxon>
    </lineage>
</organism>
<proteinExistence type="predicted"/>
<sequence length="100" mass="11556">MMPTHCGIHIGASVVDLLQHTWLVLAQVLEDEHDLHVTSCTHLTVQYVMEYEEDKEDVWDKFNSEIFDRKVANMVELLKAGHKFRNQQWGGGDAAEPKYM</sequence>
<reference evidence="2 3" key="1">
    <citation type="submission" date="2021-05" db="EMBL/GenBank/DDBJ databases">
        <title>Genome Assembly of Synthetic Allotetraploid Brassica napus Reveals Homoeologous Exchanges between Subgenomes.</title>
        <authorList>
            <person name="Davis J.T."/>
        </authorList>
    </citation>
    <scope>NUCLEOTIDE SEQUENCE [LARGE SCALE GENOMIC DNA]</scope>
    <source>
        <strain evidence="3">cv. Da-Ae</strain>
        <tissue evidence="2">Seedling</tissue>
    </source>
</reference>
<gene>
    <name evidence="2" type="ORF">HID58_080405</name>
</gene>
<feature type="signal peptide" evidence="1">
    <location>
        <begin position="1"/>
        <end position="26"/>
    </location>
</feature>
<accession>A0ABQ7Y4T2</accession>
<evidence type="ECO:0000313" key="3">
    <source>
        <dbReference type="Proteomes" id="UP000824890"/>
    </source>
</evidence>
<protein>
    <submittedName>
        <fullName evidence="2">Uncharacterized protein</fullName>
    </submittedName>
</protein>
<dbReference type="EMBL" id="JAGKQM010000018">
    <property type="protein sequence ID" value="KAH0863194.1"/>
    <property type="molecule type" value="Genomic_DNA"/>
</dbReference>